<sequence>MTAAVGAPFTPTLCPRSLPLTLFHPSLVPHSPTVSPSALCPLPSPSPSCPRPTLVCPSFARPLTLPSPSPSCPHPTLSPSNTLPSRPPRPCPLPTLPLPVALSPICPPLPLTHLAVSPPPPPRQSQNDNGRQDNNGWGTLPRPVTLCPALSPSALPSHPSSTPQPPLARPLLTLALSLASHCHLTPRCPSIEANITEGNEKWYKRAGGDNEQPKSSTSSRGENER</sequence>
<accession>A0A8S0WJA0</accession>
<dbReference type="PRINTS" id="PR01217">
    <property type="entry name" value="PRICHEXTENSN"/>
</dbReference>
<feature type="region of interest" description="Disordered" evidence="1">
    <location>
        <begin position="113"/>
        <end position="166"/>
    </location>
</feature>
<dbReference type="EMBL" id="CACVBS010000040">
    <property type="protein sequence ID" value="CAA7263673.1"/>
    <property type="molecule type" value="Genomic_DNA"/>
</dbReference>
<evidence type="ECO:0000256" key="1">
    <source>
        <dbReference type="SAM" id="MobiDB-lite"/>
    </source>
</evidence>
<evidence type="ECO:0000313" key="2">
    <source>
        <dbReference type="EMBL" id="CAA7263673.1"/>
    </source>
</evidence>
<dbReference type="AlphaFoldDB" id="A0A8S0WJA0"/>
<feature type="region of interest" description="Disordered" evidence="1">
    <location>
        <begin position="202"/>
        <end position="225"/>
    </location>
</feature>
<dbReference type="Proteomes" id="UP000467700">
    <property type="component" value="Unassembled WGS sequence"/>
</dbReference>
<organism evidence="2 3">
    <name type="scientific">Cyclocybe aegerita</name>
    <name type="common">Black poplar mushroom</name>
    <name type="synonym">Agrocybe aegerita</name>
    <dbReference type="NCBI Taxonomy" id="1973307"/>
    <lineage>
        <taxon>Eukaryota</taxon>
        <taxon>Fungi</taxon>
        <taxon>Dikarya</taxon>
        <taxon>Basidiomycota</taxon>
        <taxon>Agaricomycotina</taxon>
        <taxon>Agaricomycetes</taxon>
        <taxon>Agaricomycetidae</taxon>
        <taxon>Agaricales</taxon>
        <taxon>Agaricineae</taxon>
        <taxon>Bolbitiaceae</taxon>
        <taxon>Cyclocybe</taxon>
    </lineage>
</organism>
<feature type="compositionally biased region" description="Low complexity" evidence="1">
    <location>
        <begin position="74"/>
        <end position="84"/>
    </location>
</feature>
<feature type="compositionally biased region" description="Polar residues" evidence="1">
    <location>
        <begin position="124"/>
        <end position="137"/>
    </location>
</feature>
<comment type="caution">
    <text evidence="2">The sequence shown here is derived from an EMBL/GenBank/DDBJ whole genome shotgun (WGS) entry which is preliminary data.</text>
</comment>
<keyword evidence="3" id="KW-1185">Reference proteome</keyword>
<reference evidence="2 3" key="1">
    <citation type="submission" date="2020-01" db="EMBL/GenBank/DDBJ databases">
        <authorList>
            <person name="Gupta K D."/>
        </authorList>
    </citation>
    <scope>NUCLEOTIDE SEQUENCE [LARGE SCALE GENOMIC DNA]</scope>
</reference>
<gene>
    <name evidence="2" type="ORF">AAE3_LOCUS5852</name>
</gene>
<feature type="region of interest" description="Disordered" evidence="1">
    <location>
        <begin position="68"/>
        <end position="88"/>
    </location>
</feature>
<feature type="compositionally biased region" description="Polar residues" evidence="1">
    <location>
        <begin position="213"/>
        <end position="225"/>
    </location>
</feature>
<proteinExistence type="predicted"/>
<evidence type="ECO:0000313" key="3">
    <source>
        <dbReference type="Proteomes" id="UP000467700"/>
    </source>
</evidence>
<feature type="compositionally biased region" description="Low complexity" evidence="1">
    <location>
        <begin position="148"/>
        <end position="161"/>
    </location>
</feature>
<feature type="compositionally biased region" description="Basic and acidic residues" evidence="1">
    <location>
        <begin position="202"/>
        <end position="212"/>
    </location>
</feature>
<protein>
    <submittedName>
        <fullName evidence="2">Uncharacterized protein</fullName>
    </submittedName>
</protein>
<name>A0A8S0WJA0_CYCAE</name>